<comment type="caution">
    <text evidence="1">The sequence shown here is derived from an EMBL/GenBank/DDBJ whole genome shotgun (WGS) entry which is preliminary data.</text>
</comment>
<accession>A0A4C1UX69</accession>
<proteinExistence type="predicted"/>
<name>A0A4C1UX69_EUMVA</name>
<keyword evidence="2" id="KW-1185">Reference proteome</keyword>
<evidence type="ECO:0000313" key="2">
    <source>
        <dbReference type="Proteomes" id="UP000299102"/>
    </source>
</evidence>
<dbReference type="EMBL" id="BGZK01000237">
    <property type="protein sequence ID" value="GBP30830.1"/>
    <property type="molecule type" value="Genomic_DNA"/>
</dbReference>
<dbReference type="Proteomes" id="UP000299102">
    <property type="component" value="Unassembled WGS sequence"/>
</dbReference>
<gene>
    <name evidence="1" type="ORF">EVAR_82572_1</name>
</gene>
<reference evidence="1 2" key="1">
    <citation type="journal article" date="2019" name="Commun. Biol.">
        <title>The bagworm genome reveals a unique fibroin gene that provides high tensile strength.</title>
        <authorList>
            <person name="Kono N."/>
            <person name="Nakamura H."/>
            <person name="Ohtoshi R."/>
            <person name="Tomita M."/>
            <person name="Numata K."/>
            <person name="Arakawa K."/>
        </authorList>
    </citation>
    <scope>NUCLEOTIDE SEQUENCE [LARGE SCALE GENOMIC DNA]</scope>
</reference>
<evidence type="ECO:0000313" key="1">
    <source>
        <dbReference type="EMBL" id="GBP30830.1"/>
    </source>
</evidence>
<dbReference type="AlphaFoldDB" id="A0A4C1UX69"/>
<protein>
    <submittedName>
        <fullName evidence="1">Uncharacterized protein</fullName>
    </submittedName>
</protein>
<organism evidence="1 2">
    <name type="scientific">Eumeta variegata</name>
    <name type="common">Bagworm moth</name>
    <name type="synonym">Eumeta japonica</name>
    <dbReference type="NCBI Taxonomy" id="151549"/>
    <lineage>
        <taxon>Eukaryota</taxon>
        <taxon>Metazoa</taxon>
        <taxon>Ecdysozoa</taxon>
        <taxon>Arthropoda</taxon>
        <taxon>Hexapoda</taxon>
        <taxon>Insecta</taxon>
        <taxon>Pterygota</taxon>
        <taxon>Neoptera</taxon>
        <taxon>Endopterygota</taxon>
        <taxon>Lepidoptera</taxon>
        <taxon>Glossata</taxon>
        <taxon>Ditrysia</taxon>
        <taxon>Tineoidea</taxon>
        <taxon>Psychidae</taxon>
        <taxon>Oiketicinae</taxon>
        <taxon>Eumeta</taxon>
    </lineage>
</organism>
<sequence>MSLKIERHQNKLKKFGVISNLSRRCKVIRWAKILNSNIYTVCCGAPSLHRRSLKSKRACVGAWRGLFVYIERRRADLLCPYFSRIALCQSPSRFSPRQNFALGLFVLPRPQPQQYKNTP</sequence>